<keyword evidence="1" id="KW-1133">Transmembrane helix</keyword>
<dbReference type="OrthoDB" id="7726575at2"/>
<keyword evidence="1" id="KW-0812">Transmembrane</keyword>
<dbReference type="STRING" id="364200.SAMN04488515_0678"/>
<feature type="transmembrane region" description="Helical" evidence="1">
    <location>
        <begin position="44"/>
        <end position="64"/>
    </location>
</feature>
<gene>
    <name evidence="2" type="ORF">SAMN04488515_0678</name>
</gene>
<dbReference type="AlphaFoldDB" id="A0A1I0NKU4"/>
<organism evidence="2 3">
    <name type="scientific">Cognatiyoonia koreensis</name>
    <dbReference type="NCBI Taxonomy" id="364200"/>
    <lineage>
        <taxon>Bacteria</taxon>
        <taxon>Pseudomonadati</taxon>
        <taxon>Pseudomonadota</taxon>
        <taxon>Alphaproteobacteria</taxon>
        <taxon>Rhodobacterales</taxon>
        <taxon>Paracoccaceae</taxon>
        <taxon>Cognatiyoonia</taxon>
    </lineage>
</organism>
<dbReference type="RefSeq" id="WP_089990262.1">
    <property type="nucleotide sequence ID" value="NZ_FOIZ01000001.1"/>
</dbReference>
<dbReference type="EMBL" id="FOIZ01000001">
    <property type="protein sequence ID" value="SEW01942.1"/>
    <property type="molecule type" value="Genomic_DNA"/>
</dbReference>
<proteinExistence type="predicted"/>
<dbReference type="Proteomes" id="UP000199167">
    <property type="component" value="Unassembled WGS sequence"/>
</dbReference>
<keyword evidence="3" id="KW-1185">Reference proteome</keyword>
<evidence type="ECO:0000256" key="1">
    <source>
        <dbReference type="SAM" id="Phobius"/>
    </source>
</evidence>
<accession>A0A1I0NKU4</accession>
<sequence length="75" mass="8159">MQRFFDRIASFLAALLTVAICGGPVWFTIQSVRAGIAPTWAYGFAAALGIIGVILTLAFFRKAVQGVAPTRMRKR</sequence>
<evidence type="ECO:0000313" key="3">
    <source>
        <dbReference type="Proteomes" id="UP000199167"/>
    </source>
</evidence>
<evidence type="ECO:0000313" key="2">
    <source>
        <dbReference type="EMBL" id="SEW01942.1"/>
    </source>
</evidence>
<name>A0A1I0NKU4_9RHOB</name>
<keyword evidence="1" id="KW-0472">Membrane</keyword>
<protein>
    <submittedName>
        <fullName evidence="2">Uncharacterized protein</fullName>
    </submittedName>
</protein>
<reference evidence="2 3" key="1">
    <citation type="submission" date="2016-10" db="EMBL/GenBank/DDBJ databases">
        <authorList>
            <person name="de Groot N.N."/>
        </authorList>
    </citation>
    <scope>NUCLEOTIDE SEQUENCE [LARGE SCALE GENOMIC DNA]</scope>
    <source>
        <strain evidence="2 3">DSM 17925</strain>
    </source>
</reference>